<feature type="chain" id="PRO_5040428145" description="Neuropeptide" evidence="1">
    <location>
        <begin position="27"/>
        <end position="92"/>
    </location>
</feature>
<accession>A0A9P0MTS0</accession>
<evidence type="ECO:0000256" key="1">
    <source>
        <dbReference type="SAM" id="SignalP"/>
    </source>
</evidence>
<organism evidence="2 3">
    <name type="scientific">Nezara viridula</name>
    <name type="common">Southern green stink bug</name>
    <name type="synonym">Cimex viridulus</name>
    <dbReference type="NCBI Taxonomy" id="85310"/>
    <lineage>
        <taxon>Eukaryota</taxon>
        <taxon>Metazoa</taxon>
        <taxon>Ecdysozoa</taxon>
        <taxon>Arthropoda</taxon>
        <taxon>Hexapoda</taxon>
        <taxon>Insecta</taxon>
        <taxon>Pterygota</taxon>
        <taxon>Neoptera</taxon>
        <taxon>Paraneoptera</taxon>
        <taxon>Hemiptera</taxon>
        <taxon>Heteroptera</taxon>
        <taxon>Panheteroptera</taxon>
        <taxon>Pentatomomorpha</taxon>
        <taxon>Pentatomoidea</taxon>
        <taxon>Pentatomidae</taxon>
        <taxon>Pentatominae</taxon>
        <taxon>Nezara</taxon>
    </lineage>
</organism>
<sequence length="92" mass="10506">MPEMKSLLPLSLLIVFLISFDSNATGQDTSAYLDETEILDPESIKFQELSDFSKIEKRQCTKKYCCPIPLVCCFGGFCCYNYKKLMPMILCI</sequence>
<dbReference type="AlphaFoldDB" id="A0A9P0MTS0"/>
<dbReference type="Proteomes" id="UP001152798">
    <property type="component" value="Chromosome 7"/>
</dbReference>
<keyword evidence="3" id="KW-1185">Reference proteome</keyword>
<dbReference type="EMBL" id="OV725083">
    <property type="protein sequence ID" value="CAH1406883.1"/>
    <property type="molecule type" value="Genomic_DNA"/>
</dbReference>
<evidence type="ECO:0000313" key="2">
    <source>
        <dbReference type="EMBL" id="CAH1406883.1"/>
    </source>
</evidence>
<keyword evidence="1" id="KW-0732">Signal</keyword>
<dbReference type="OrthoDB" id="10458850at2759"/>
<gene>
    <name evidence="2" type="ORF">NEZAVI_LOCUS14722</name>
</gene>
<name>A0A9P0MTS0_NEZVI</name>
<proteinExistence type="predicted"/>
<evidence type="ECO:0000313" key="3">
    <source>
        <dbReference type="Proteomes" id="UP001152798"/>
    </source>
</evidence>
<feature type="signal peptide" evidence="1">
    <location>
        <begin position="1"/>
        <end position="26"/>
    </location>
</feature>
<evidence type="ECO:0008006" key="4">
    <source>
        <dbReference type="Google" id="ProtNLM"/>
    </source>
</evidence>
<reference evidence="2" key="1">
    <citation type="submission" date="2022-01" db="EMBL/GenBank/DDBJ databases">
        <authorList>
            <person name="King R."/>
        </authorList>
    </citation>
    <scope>NUCLEOTIDE SEQUENCE</scope>
</reference>
<protein>
    <recommendedName>
        <fullName evidence="4">Neuropeptide</fullName>
    </recommendedName>
</protein>